<dbReference type="SUPFAM" id="SSF52242">
    <property type="entry name" value="Cobalamin (vitamin B12)-binding domain"/>
    <property type="match status" value="1"/>
</dbReference>
<dbReference type="EMBL" id="BMVG01000003">
    <property type="protein sequence ID" value="GHE01637.1"/>
    <property type="molecule type" value="Genomic_DNA"/>
</dbReference>
<accession>A0A918YFI2</accession>
<dbReference type="CDD" id="cd02071">
    <property type="entry name" value="MM_CoA_mut_B12_BD"/>
    <property type="match status" value="1"/>
</dbReference>
<keyword evidence="5" id="KW-0846">Cobalamin</keyword>
<dbReference type="InterPro" id="IPR058549">
    <property type="entry name" value="MeMalonylCoA_mutase_a/b_site"/>
</dbReference>
<dbReference type="GO" id="GO:0046872">
    <property type="term" value="F:metal ion binding"/>
    <property type="evidence" value="ECO:0007669"/>
    <property type="project" value="UniProtKB-KW"/>
</dbReference>
<dbReference type="InterPro" id="IPR006159">
    <property type="entry name" value="Acid_CoA_mut_C"/>
</dbReference>
<comment type="similarity">
    <text evidence="2">Belongs to the methylmalonyl-CoA mutase family.</text>
</comment>
<keyword evidence="11" id="KW-1185">Reference proteome</keyword>
<dbReference type="PANTHER" id="PTHR48101:SF4">
    <property type="entry name" value="METHYLMALONYL-COA MUTASE, MITOCHONDRIAL"/>
    <property type="match status" value="1"/>
</dbReference>
<dbReference type="FunFam" id="3.20.20.240:FF:000001">
    <property type="entry name" value="Probable methylmalonyl-coa mutase"/>
    <property type="match status" value="1"/>
</dbReference>
<evidence type="ECO:0000313" key="11">
    <source>
        <dbReference type="Proteomes" id="UP000655443"/>
    </source>
</evidence>
<keyword evidence="7" id="KW-0413">Isomerase</keyword>
<dbReference type="PROSITE" id="PS51332">
    <property type="entry name" value="B12_BINDING"/>
    <property type="match status" value="1"/>
</dbReference>
<keyword evidence="6" id="KW-0479">Metal-binding</keyword>
<protein>
    <recommendedName>
        <fullName evidence="4">methylmalonyl-CoA mutase</fullName>
        <ecNumber evidence="4">5.4.99.2</ecNumber>
    </recommendedName>
</protein>
<comment type="cofactor">
    <cofactor evidence="1">
        <name>adenosylcob(III)alamin</name>
        <dbReference type="ChEBI" id="CHEBI:18408"/>
    </cofactor>
</comment>
<dbReference type="FunFam" id="3.40.50.280:FF:000002">
    <property type="entry name" value="Methylmalonyl-CoA mutase, mitochondrial"/>
    <property type="match status" value="1"/>
</dbReference>
<dbReference type="AlphaFoldDB" id="A0A918YFI2"/>
<dbReference type="GO" id="GO:0005737">
    <property type="term" value="C:cytoplasm"/>
    <property type="evidence" value="ECO:0007669"/>
    <property type="project" value="TreeGrafter"/>
</dbReference>
<evidence type="ECO:0000256" key="4">
    <source>
        <dbReference type="ARBA" id="ARBA00012398"/>
    </source>
</evidence>
<name>A0A918YFI2_9ACTN</name>
<dbReference type="NCBIfam" id="TIGR00641">
    <property type="entry name" value="acid_CoA_mut_N"/>
    <property type="match status" value="1"/>
</dbReference>
<dbReference type="Gene3D" id="3.40.50.280">
    <property type="entry name" value="Cobalamin-binding domain"/>
    <property type="match status" value="1"/>
</dbReference>
<proteinExistence type="inferred from homology"/>
<dbReference type="NCBIfam" id="NF006944">
    <property type="entry name" value="PRK09426.1"/>
    <property type="match status" value="1"/>
</dbReference>
<dbReference type="InterPro" id="IPR006158">
    <property type="entry name" value="Cobalamin-bd"/>
</dbReference>
<dbReference type="EC" id="5.4.99.2" evidence="4"/>
<reference evidence="10" key="2">
    <citation type="submission" date="2020-09" db="EMBL/GenBank/DDBJ databases">
        <authorList>
            <person name="Sun Q."/>
            <person name="Ohkuma M."/>
        </authorList>
    </citation>
    <scope>NUCLEOTIDE SEQUENCE</scope>
    <source>
        <strain evidence="10">JCM 4714</strain>
    </source>
</reference>
<evidence type="ECO:0000256" key="6">
    <source>
        <dbReference type="ARBA" id="ARBA00022723"/>
    </source>
</evidence>
<evidence type="ECO:0000256" key="8">
    <source>
        <dbReference type="ARBA" id="ARBA00023285"/>
    </source>
</evidence>
<dbReference type="NCBIfam" id="TIGR00640">
    <property type="entry name" value="acid_CoA_mut_C"/>
    <property type="match status" value="1"/>
</dbReference>
<evidence type="ECO:0000256" key="7">
    <source>
        <dbReference type="ARBA" id="ARBA00023235"/>
    </source>
</evidence>
<comment type="subunit">
    <text evidence="3">Heterodimer of an alpha and a beta chain.</text>
</comment>
<dbReference type="CDD" id="cd03679">
    <property type="entry name" value="MM_CoA_mutase_alpha_like"/>
    <property type="match status" value="1"/>
</dbReference>
<dbReference type="Pfam" id="PF02310">
    <property type="entry name" value="B12-binding"/>
    <property type="match status" value="1"/>
</dbReference>
<dbReference type="InterPro" id="IPR036724">
    <property type="entry name" value="Cobalamin-bd_sf"/>
</dbReference>
<sequence length="724" mass="79108">MGIPDFSGIELGTPAVDGSAEQWRAAVERATGGEAPLWETPEGIGVKPLYTGRDLEGLDFLGTYPGAAPYLRGPYPTMYVNQPWTIRQYAGFSTAEESNAFYRRNLAAGQKGLSVAFDLPTHRGYDSDHPRVTGDVGMAGVAIDSIYDMRRLFDGIPLDRMTVSMTMNGAVLPVLALYIVAAEEQGVPPEKLAGTIQNDILKEFMVRNTYIYPPKPSMRIISDIFAYTSQRMPRYNSISISGYHIQEAGATADLELAYTLADGVEYIRAGRDAGLDVDAFAPRLSFFWAIGMNFFMEIAKMRAARLLWAKLVSQFEPKNTKSLSLRTHSQTSGWSLTAQDVFNNVTRTAVEAMAATQGHTQSLHTNALDEALALPTDFSARIARNTQLLIQQESGTTRVIDPWGGSAYVEKLTYDLARKAWAHIQEVEQAGGMAQAIDAGIPKLRVEEAAARTQARIDSGRQPVIGVNKYRVDSDEQIEVLKVDNSSVRAQQIEKLRRLREERDEQACRDALDALTRAADGKENLLELAVHAARAKATVGEISDALEKVYGRHASQIRTISGVYRNEAGQSPNVDRTRALVDDFEEAEGRRPRILVAKMGQDGHDRGQKVIATAFADLGFDVDVGPLFQTPEEVARQAVEADVHVVGVSSLAAGHLTLVPALREQLAEEGREDIMIVVGGVIPPQDVPTLLEMGATAVFPPGTVIPDAAYDLVKRLSADLGHEL</sequence>
<evidence type="ECO:0000256" key="2">
    <source>
        <dbReference type="ARBA" id="ARBA00008465"/>
    </source>
</evidence>
<comment type="caution">
    <text evidence="10">The sequence shown here is derived from an EMBL/GenBank/DDBJ whole genome shotgun (WGS) entry which is preliminary data.</text>
</comment>
<dbReference type="Gene3D" id="3.20.20.240">
    <property type="entry name" value="Methylmalonyl-CoA mutase"/>
    <property type="match status" value="1"/>
</dbReference>
<dbReference type="InterPro" id="IPR006098">
    <property type="entry name" value="MMCoA_mutase_a_cat"/>
</dbReference>
<evidence type="ECO:0000259" key="9">
    <source>
        <dbReference type="PROSITE" id="PS51332"/>
    </source>
</evidence>
<feature type="domain" description="B12-binding" evidence="9">
    <location>
        <begin position="591"/>
        <end position="723"/>
    </location>
</feature>
<evidence type="ECO:0000256" key="3">
    <source>
        <dbReference type="ARBA" id="ARBA00011870"/>
    </source>
</evidence>
<dbReference type="SUPFAM" id="SSF51703">
    <property type="entry name" value="Cobalamin (vitamin B12)-dependent enzymes"/>
    <property type="match status" value="1"/>
</dbReference>
<organism evidence="10 11">
    <name type="scientific">Streptomyces alanosinicus</name>
    <dbReference type="NCBI Taxonomy" id="68171"/>
    <lineage>
        <taxon>Bacteria</taxon>
        <taxon>Bacillati</taxon>
        <taxon>Actinomycetota</taxon>
        <taxon>Actinomycetes</taxon>
        <taxon>Kitasatosporales</taxon>
        <taxon>Streptomycetaceae</taxon>
        <taxon>Streptomyces</taxon>
    </lineage>
</organism>
<evidence type="ECO:0000313" key="10">
    <source>
        <dbReference type="EMBL" id="GHE01637.1"/>
    </source>
</evidence>
<evidence type="ECO:0000256" key="1">
    <source>
        <dbReference type="ARBA" id="ARBA00001922"/>
    </source>
</evidence>
<dbReference type="PANTHER" id="PTHR48101">
    <property type="entry name" value="METHYLMALONYL-COA MUTASE, MITOCHONDRIAL-RELATED"/>
    <property type="match status" value="1"/>
</dbReference>
<dbReference type="GO" id="GO:0031419">
    <property type="term" value="F:cobalamin binding"/>
    <property type="evidence" value="ECO:0007669"/>
    <property type="project" value="UniProtKB-KW"/>
</dbReference>
<reference evidence="10" key="1">
    <citation type="journal article" date="2014" name="Int. J. Syst. Evol. Microbiol.">
        <title>Complete genome sequence of Corynebacterium casei LMG S-19264T (=DSM 44701T), isolated from a smear-ripened cheese.</title>
        <authorList>
            <consortium name="US DOE Joint Genome Institute (JGI-PGF)"/>
            <person name="Walter F."/>
            <person name="Albersmeier A."/>
            <person name="Kalinowski J."/>
            <person name="Ruckert C."/>
        </authorList>
    </citation>
    <scope>NUCLEOTIDE SEQUENCE</scope>
    <source>
        <strain evidence="10">JCM 4714</strain>
    </source>
</reference>
<evidence type="ECO:0000256" key="5">
    <source>
        <dbReference type="ARBA" id="ARBA00022628"/>
    </source>
</evidence>
<dbReference type="Proteomes" id="UP000655443">
    <property type="component" value="Unassembled WGS sequence"/>
</dbReference>
<keyword evidence="8" id="KW-0170">Cobalt</keyword>
<dbReference type="InterPro" id="IPR016176">
    <property type="entry name" value="Cbl-dep_enz_cat"/>
</dbReference>
<dbReference type="Pfam" id="PF01642">
    <property type="entry name" value="MM_CoA_mutase"/>
    <property type="match status" value="1"/>
</dbReference>
<dbReference type="InterPro" id="IPR006099">
    <property type="entry name" value="MeMalonylCoA_mutase_a/b_cat"/>
</dbReference>
<gene>
    <name evidence="10" type="ORF">GCM10010339_21820</name>
</gene>
<dbReference type="RefSeq" id="WP_189950891.1">
    <property type="nucleotide sequence ID" value="NZ_BMVG01000003.1"/>
</dbReference>
<dbReference type="PROSITE" id="PS00544">
    <property type="entry name" value="METMALONYL_COA_MUTASE"/>
    <property type="match status" value="1"/>
</dbReference>
<dbReference type="GO" id="GO:0019678">
    <property type="term" value="P:propionate metabolic process, methylmalonyl pathway"/>
    <property type="evidence" value="ECO:0007669"/>
    <property type="project" value="TreeGrafter"/>
</dbReference>
<dbReference type="GO" id="GO:0004494">
    <property type="term" value="F:methylmalonyl-CoA mutase activity"/>
    <property type="evidence" value="ECO:0007669"/>
    <property type="project" value="UniProtKB-EC"/>
</dbReference>